<dbReference type="EMBL" id="QOVG01000006">
    <property type="protein sequence ID" value="NDK39268.1"/>
    <property type="molecule type" value="Genomic_DNA"/>
</dbReference>
<dbReference type="InterPro" id="IPR012902">
    <property type="entry name" value="N_methyl_site"/>
</dbReference>
<gene>
    <name evidence="2" type="primary">pilV</name>
    <name evidence="2" type="ORF">DT603_10480</name>
</gene>
<evidence type="ECO:0000313" key="3">
    <source>
        <dbReference type="Proteomes" id="UP001429354"/>
    </source>
</evidence>
<protein>
    <submittedName>
        <fullName evidence="2">Type IV pilus modification protein PilV</fullName>
    </submittedName>
</protein>
<keyword evidence="1" id="KW-0472">Membrane</keyword>
<keyword evidence="3" id="KW-1185">Reference proteome</keyword>
<dbReference type="Proteomes" id="UP001429354">
    <property type="component" value="Unassembled WGS sequence"/>
</dbReference>
<keyword evidence="1" id="KW-1133">Transmembrane helix</keyword>
<dbReference type="PROSITE" id="PS00409">
    <property type="entry name" value="PROKAR_NTER_METHYL"/>
    <property type="match status" value="1"/>
</dbReference>
<dbReference type="InterPro" id="IPR013362">
    <property type="entry name" value="Pilus_4_PilV"/>
</dbReference>
<dbReference type="NCBIfam" id="TIGR02532">
    <property type="entry name" value="IV_pilin_GFxxxE"/>
    <property type="match status" value="1"/>
</dbReference>
<reference evidence="2 3" key="1">
    <citation type="submission" date="2018-07" db="EMBL/GenBank/DDBJ databases">
        <title>Whole genome Sequencing of Pseudoxanthomonas gei KCTC 32298 (T).</title>
        <authorList>
            <person name="Kumar S."/>
            <person name="Bansal K."/>
            <person name="Kaur A."/>
            <person name="Patil P."/>
            <person name="Sharma S."/>
            <person name="Patil P.B."/>
        </authorList>
    </citation>
    <scope>NUCLEOTIDE SEQUENCE [LARGE SCALE GENOMIC DNA]</scope>
    <source>
        <strain evidence="2 3">KCTC 32298</strain>
    </source>
</reference>
<evidence type="ECO:0000313" key="2">
    <source>
        <dbReference type="EMBL" id="NDK39268.1"/>
    </source>
</evidence>
<organism evidence="2 3">
    <name type="scientific">Pseudoxanthomonas gei</name>
    <dbReference type="NCBI Taxonomy" id="1383030"/>
    <lineage>
        <taxon>Bacteria</taxon>
        <taxon>Pseudomonadati</taxon>
        <taxon>Pseudomonadota</taxon>
        <taxon>Gammaproteobacteria</taxon>
        <taxon>Lysobacterales</taxon>
        <taxon>Lysobacteraceae</taxon>
        <taxon>Pseudoxanthomonas</taxon>
    </lineage>
</organism>
<feature type="transmembrane region" description="Helical" evidence="1">
    <location>
        <begin position="12"/>
        <end position="32"/>
    </location>
</feature>
<sequence>MAGRGRQAGFTLIEVMVAVLVMAVGLLGFALLQTMSVRYSQSANQRTHATNLAYDMLDQMRSNRLGAVEYRNATFTGGTDTACTRATGTVTVASNITRWQCQVRAALGVGSSATVTYAGGIATVTIVWGDQRWESNAARRTGAYETGTLTLSTRL</sequence>
<dbReference type="Pfam" id="PF07963">
    <property type="entry name" value="N_methyl"/>
    <property type="match status" value="1"/>
</dbReference>
<evidence type="ECO:0000256" key="1">
    <source>
        <dbReference type="SAM" id="Phobius"/>
    </source>
</evidence>
<keyword evidence="1" id="KW-0812">Transmembrane</keyword>
<proteinExistence type="predicted"/>
<dbReference type="NCBIfam" id="TIGR02523">
    <property type="entry name" value="type_IV_pilV"/>
    <property type="match status" value="1"/>
</dbReference>
<accession>A0ABX0ACF8</accession>
<name>A0ABX0ACF8_9GAMM</name>
<comment type="caution">
    <text evidence="2">The sequence shown here is derived from an EMBL/GenBank/DDBJ whole genome shotgun (WGS) entry which is preliminary data.</text>
</comment>